<evidence type="ECO:0000313" key="2">
    <source>
        <dbReference type="EMBL" id="JAD60928.1"/>
    </source>
</evidence>
<dbReference type="EMBL" id="GBRH01236967">
    <property type="protein sequence ID" value="JAD60928.1"/>
    <property type="molecule type" value="Transcribed_RNA"/>
</dbReference>
<proteinExistence type="predicted"/>
<evidence type="ECO:0008006" key="3">
    <source>
        <dbReference type="Google" id="ProtNLM"/>
    </source>
</evidence>
<feature type="chain" id="PRO_5002045744" description="Secreted protein" evidence="1">
    <location>
        <begin position="17"/>
        <end position="85"/>
    </location>
</feature>
<keyword evidence="1" id="KW-0732">Signal</keyword>
<sequence length="85" mass="9140">MAIISSKLLLLMTLSGRPFSCKNLAQSLVNFACCFFFFSDSSTSCSTKLGVCPSRTTSSGVFRNVSSVVCIIRGFFLLEGPALNL</sequence>
<protein>
    <recommendedName>
        <fullName evidence="3">Secreted protein</fullName>
    </recommendedName>
</protein>
<dbReference type="AlphaFoldDB" id="A0A0A9BFI7"/>
<feature type="signal peptide" evidence="1">
    <location>
        <begin position="1"/>
        <end position="16"/>
    </location>
</feature>
<reference evidence="2" key="2">
    <citation type="journal article" date="2015" name="Data Brief">
        <title>Shoot transcriptome of the giant reed, Arundo donax.</title>
        <authorList>
            <person name="Barrero R.A."/>
            <person name="Guerrero F.D."/>
            <person name="Moolhuijzen P."/>
            <person name="Goolsby J.A."/>
            <person name="Tidwell J."/>
            <person name="Bellgard S.E."/>
            <person name="Bellgard M.I."/>
        </authorList>
    </citation>
    <scope>NUCLEOTIDE SEQUENCE</scope>
    <source>
        <tissue evidence="2">Shoot tissue taken approximately 20 cm above the soil surface</tissue>
    </source>
</reference>
<accession>A0A0A9BFI7</accession>
<reference evidence="2" key="1">
    <citation type="submission" date="2014-09" db="EMBL/GenBank/DDBJ databases">
        <authorList>
            <person name="Magalhaes I.L.F."/>
            <person name="Oliveira U."/>
            <person name="Santos F.R."/>
            <person name="Vidigal T.H.D.A."/>
            <person name="Brescovit A.D."/>
            <person name="Santos A.J."/>
        </authorList>
    </citation>
    <scope>NUCLEOTIDE SEQUENCE</scope>
    <source>
        <tissue evidence="2">Shoot tissue taken approximately 20 cm above the soil surface</tissue>
    </source>
</reference>
<organism evidence="2">
    <name type="scientific">Arundo donax</name>
    <name type="common">Giant reed</name>
    <name type="synonym">Donax arundinaceus</name>
    <dbReference type="NCBI Taxonomy" id="35708"/>
    <lineage>
        <taxon>Eukaryota</taxon>
        <taxon>Viridiplantae</taxon>
        <taxon>Streptophyta</taxon>
        <taxon>Embryophyta</taxon>
        <taxon>Tracheophyta</taxon>
        <taxon>Spermatophyta</taxon>
        <taxon>Magnoliopsida</taxon>
        <taxon>Liliopsida</taxon>
        <taxon>Poales</taxon>
        <taxon>Poaceae</taxon>
        <taxon>PACMAD clade</taxon>
        <taxon>Arundinoideae</taxon>
        <taxon>Arundineae</taxon>
        <taxon>Arundo</taxon>
    </lineage>
</organism>
<name>A0A0A9BFI7_ARUDO</name>
<evidence type="ECO:0000256" key="1">
    <source>
        <dbReference type="SAM" id="SignalP"/>
    </source>
</evidence>